<evidence type="ECO:0000313" key="2">
    <source>
        <dbReference type="EMBL" id="MDN5200097.1"/>
    </source>
</evidence>
<dbReference type="EMBL" id="JAUJEA010000001">
    <property type="protein sequence ID" value="MDN5200097.1"/>
    <property type="molecule type" value="Genomic_DNA"/>
</dbReference>
<sequence>MEQIKDTNQEESKLCIKCGARVYDKYCHKCGQKTDVPRITFKSFFNDFLDKTYGLDGTFPKTVIGLTVRPGKVISEYISGIRGKYVGPVGYFFLLYAIVFIVSSLLDVDLQEIGGDQDKIQGAMGVDPAQQTDDQRLFQEQMNTIIFKYLNYFTLLWLPFFAWTIKIFYKKPSFNFLENLVFSFYVLSHPLLLNIINLFTFKFFDTKITLLNVAITLTYFTWSTIQVYRPRKVFIGIIKGLLIYLLSFIFFFIAFTIILMLGVIIYKTLINPG</sequence>
<organism evidence="2 3">
    <name type="scientific">Splendidivirga corallicola</name>
    <dbReference type="NCBI Taxonomy" id="3051826"/>
    <lineage>
        <taxon>Bacteria</taxon>
        <taxon>Pseudomonadati</taxon>
        <taxon>Bacteroidota</taxon>
        <taxon>Cytophagia</taxon>
        <taxon>Cytophagales</taxon>
        <taxon>Splendidivirgaceae</taxon>
        <taxon>Splendidivirga</taxon>
    </lineage>
</organism>
<dbReference type="InterPro" id="IPR022134">
    <property type="entry name" value="DUF3667"/>
</dbReference>
<feature type="transmembrane region" description="Helical" evidence="1">
    <location>
        <begin position="241"/>
        <end position="266"/>
    </location>
</feature>
<dbReference type="Pfam" id="PF12412">
    <property type="entry name" value="DUF3667"/>
    <property type="match status" value="1"/>
</dbReference>
<reference evidence="2" key="1">
    <citation type="submission" date="2023-06" db="EMBL/GenBank/DDBJ databases">
        <title>Genomic of Parafulvivirga corallium.</title>
        <authorList>
            <person name="Wang G."/>
        </authorList>
    </citation>
    <scope>NUCLEOTIDE SEQUENCE</scope>
    <source>
        <strain evidence="2">BMA10</strain>
    </source>
</reference>
<feature type="transmembrane region" description="Helical" evidence="1">
    <location>
        <begin position="149"/>
        <end position="169"/>
    </location>
</feature>
<keyword evidence="3" id="KW-1185">Reference proteome</keyword>
<keyword evidence="1" id="KW-0812">Transmembrane</keyword>
<evidence type="ECO:0000313" key="3">
    <source>
        <dbReference type="Proteomes" id="UP001172082"/>
    </source>
</evidence>
<feature type="transmembrane region" description="Helical" evidence="1">
    <location>
        <begin position="85"/>
        <end position="106"/>
    </location>
</feature>
<gene>
    <name evidence="2" type="ORF">QQ008_01960</name>
</gene>
<feature type="transmembrane region" description="Helical" evidence="1">
    <location>
        <begin position="210"/>
        <end position="229"/>
    </location>
</feature>
<proteinExistence type="predicted"/>
<dbReference type="Proteomes" id="UP001172082">
    <property type="component" value="Unassembled WGS sequence"/>
</dbReference>
<keyword evidence="1" id="KW-1133">Transmembrane helix</keyword>
<protein>
    <submittedName>
        <fullName evidence="2">DUF3667 domain-containing protein</fullName>
    </submittedName>
</protein>
<evidence type="ECO:0000256" key="1">
    <source>
        <dbReference type="SAM" id="Phobius"/>
    </source>
</evidence>
<name>A0ABT8KHB2_9BACT</name>
<keyword evidence="1" id="KW-0472">Membrane</keyword>
<comment type="caution">
    <text evidence="2">The sequence shown here is derived from an EMBL/GenBank/DDBJ whole genome shotgun (WGS) entry which is preliminary data.</text>
</comment>
<dbReference type="RefSeq" id="WP_346750124.1">
    <property type="nucleotide sequence ID" value="NZ_JAUJEA010000001.1"/>
</dbReference>
<feature type="transmembrane region" description="Helical" evidence="1">
    <location>
        <begin position="181"/>
        <end position="204"/>
    </location>
</feature>
<accession>A0ABT8KHB2</accession>